<keyword evidence="6" id="KW-1185">Reference proteome</keyword>
<sequence length="212" mass="24554">MESVHVRVAELLSQMGFEEDLKQDILQTGRPLKIIQGQSLIEPGMKAAEMPLVVSGVLRVMREEDSGRELLLYDLEGGDACAMSISCCLGNQLSSFKAVAEEDTWLWMVPMSQIDHWLARYQSFRKFIFDAYHNRFDEMLSTVDSIAFMNMDERLMKYLLDKKQSTGSYIIHKTHEQIAQELNTSRVVVSRLLKKLERQEKIELHRNRIEVL</sequence>
<dbReference type="Proteomes" id="UP000658258">
    <property type="component" value="Unassembled WGS sequence"/>
</dbReference>
<dbReference type="InterPro" id="IPR050397">
    <property type="entry name" value="Env_Response_Regulators"/>
</dbReference>
<dbReference type="InterPro" id="IPR036390">
    <property type="entry name" value="WH_DNA-bd_sf"/>
</dbReference>
<dbReference type="SUPFAM" id="SSF51206">
    <property type="entry name" value="cAMP-binding domain-like"/>
    <property type="match status" value="1"/>
</dbReference>
<comment type="caution">
    <text evidence="5">The sequence shown here is derived from an EMBL/GenBank/DDBJ whole genome shotgun (WGS) entry which is preliminary data.</text>
</comment>
<dbReference type="InterPro" id="IPR018490">
    <property type="entry name" value="cNMP-bd_dom_sf"/>
</dbReference>
<dbReference type="Pfam" id="PF13545">
    <property type="entry name" value="HTH_Crp_2"/>
    <property type="match status" value="1"/>
</dbReference>
<evidence type="ECO:0000259" key="4">
    <source>
        <dbReference type="PROSITE" id="PS51063"/>
    </source>
</evidence>
<name>A0ABQ3I3J0_9BACT</name>
<dbReference type="InterPro" id="IPR036388">
    <property type="entry name" value="WH-like_DNA-bd_sf"/>
</dbReference>
<dbReference type="Gene3D" id="1.10.10.10">
    <property type="entry name" value="Winged helix-like DNA-binding domain superfamily/Winged helix DNA-binding domain"/>
    <property type="match status" value="1"/>
</dbReference>
<dbReference type="SMART" id="SM00419">
    <property type="entry name" value="HTH_CRP"/>
    <property type="match status" value="1"/>
</dbReference>
<keyword evidence="2" id="KW-0238">DNA-binding</keyword>
<dbReference type="InterPro" id="IPR012318">
    <property type="entry name" value="HTH_CRP"/>
</dbReference>
<dbReference type="RefSeq" id="WP_189629610.1">
    <property type="nucleotide sequence ID" value="NZ_BNAG01000002.1"/>
</dbReference>
<feature type="domain" description="HTH crp-type" evidence="4">
    <location>
        <begin position="149"/>
        <end position="212"/>
    </location>
</feature>
<dbReference type="CDD" id="cd00038">
    <property type="entry name" value="CAP_ED"/>
    <property type="match status" value="1"/>
</dbReference>
<dbReference type="InterPro" id="IPR014710">
    <property type="entry name" value="RmlC-like_jellyroll"/>
</dbReference>
<dbReference type="InterPro" id="IPR000595">
    <property type="entry name" value="cNMP-bd_dom"/>
</dbReference>
<evidence type="ECO:0000256" key="2">
    <source>
        <dbReference type="ARBA" id="ARBA00023125"/>
    </source>
</evidence>
<dbReference type="PANTHER" id="PTHR24567:SF26">
    <property type="entry name" value="REGULATORY PROTEIN YEIL"/>
    <property type="match status" value="1"/>
</dbReference>
<keyword evidence="3" id="KW-0804">Transcription</keyword>
<proteinExistence type="predicted"/>
<dbReference type="PANTHER" id="PTHR24567">
    <property type="entry name" value="CRP FAMILY TRANSCRIPTIONAL REGULATORY PROTEIN"/>
    <property type="match status" value="1"/>
</dbReference>
<evidence type="ECO:0000313" key="6">
    <source>
        <dbReference type="Proteomes" id="UP000658258"/>
    </source>
</evidence>
<accession>A0ABQ3I3J0</accession>
<dbReference type="PROSITE" id="PS51063">
    <property type="entry name" value="HTH_CRP_2"/>
    <property type="match status" value="1"/>
</dbReference>
<evidence type="ECO:0000256" key="1">
    <source>
        <dbReference type="ARBA" id="ARBA00023015"/>
    </source>
</evidence>
<organism evidence="5 6">
    <name type="scientific">Roseivirga thermotolerans</name>
    <dbReference type="NCBI Taxonomy" id="1758176"/>
    <lineage>
        <taxon>Bacteria</taxon>
        <taxon>Pseudomonadati</taxon>
        <taxon>Bacteroidota</taxon>
        <taxon>Cytophagia</taxon>
        <taxon>Cytophagales</taxon>
        <taxon>Roseivirgaceae</taxon>
        <taxon>Roseivirga</taxon>
    </lineage>
</organism>
<keyword evidence="1" id="KW-0805">Transcription regulation</keyword>
<dbReference type="Gene3D" id="2.60.120.10">
    <property type="entry name" value="Jelly Rolls"/>
    <property type="match status" value="1"/>
</dbReference>
<reference evidence="6" key="1">
    <citation type="journal article" date="2019" name="Int. J. Syst. Evol. Microbiol.">
        <title>The Global Catalogue of Microorganisms (GCM) 10K type strain sequencing project: providing services to taxonomists for standard genome sequencing and annotation.</title>
        <authorList>
            <consortium name="The Broad Institute Genomics Platform"/>
            <consortium name="The Broad Institute Genome Sequencing Center for Infectious Disease"/>
            <person name="Wu L."/>
            <person name="Ma J."/>
        </authorList>
    </citation>
    <scope>NUCLEOTIDE SEQUENCE [LARGE SCALE GENOMIC DNA]</scope>
    <source>
        <strain evidence="6">CGMCC 1.15111</strain>
    </source>
</reference>
<evidence type="ECO:0000256" key="3">
    <source>
        <dbReference type="ARBA" id="ARBA00023163"/>
    </source>
</evidence>
<protein>
    <submittedName>
        <fullName evidence="5">Crp/Fnr family transcriptional regulator</fullName>
    </submittedName>
</protein>
<dbReference type="SUPFAM" id="SSF46785">
    <property type="entry name" value="Winged helix' DNA-binding domain"/>
    <property type="match status" value="1"/>
</dbReference>
<gene>
    <name evidence="5" type="ORF">GCM10011340_14950</name>
</gene>
<evidence type="ECO:0000313" key="5">
    <source>
        <dbReference type="EMBL" id="GHE61047.1"/>
    </source>
</evidence>
<dbReference type="EMBL" id="BNAG01000002">
    <property type="protein sequence ID" value="GHE61047.1"/>
    <property type="molecule type" value="Genomic_DNA"/>
</dbReference>
<dbReference type="Pfam" id="PF00027">
    <property type="entry name" value="cNMP_binding"/>
    <property type="match status" value="1"/>
</dbReference>